<dbReference type="Proteomes" id="UP000821845">
    <property type="component" value="Chromosome 4"/>
</dbReference>
<evidence type="ECO:0000313" key="2">
    <source>
        <dbReference type="Proteomes" id="UP000821845"/>
    </source>
</evidence>
<reference evidence="1" key="1">
    <citation type="submission" date="2020-05" db="EMBL/GenBank/DDBJ databases">
        <title>Large-scale comparative analyses of tick genomes elucidate their genetic diversity and vector capacities.</title>
        <authorList>
            <person name="Jia N."/>
            <person name="Wang J."/>
            <person name="Shi W."/>
            <person name="Du L."/>
            <person name="Sun Y."/>
            <person name="Zhan W."/>
            <person name="Jiang J."/>
            <person name="Wang Q."/>
            <person name="Zhang B."/>
            <person name="Ji P."/>
            <person name="Sakyi L.B."/>
            <person name="Cui X."/>
            <person name="Yuan T."/>
            <person name="Jiang B."/>
            <person name="Yang W."/>
            <person name="Lam T.T.-Y."/>
            <person name="Chang Q."/>
            <person name="Ding S."/>
            <person name="Wang X."/>
            <person name="Zhu J."/>
            <person name="Ruan X."/>
            <person name="Zhao L."/>
            <person name="Wei J."/>
            <person name="Que T."/>
            <person name="Du C."/>
            <person name="Cheng J."/>
            <person name="Dai P."/>
            <person name="Han X."/>
            <person name="Huang E."/>
            <person name="Gao Y."/>
            <person name="Liu J."/>
            <person name="Shao H."/>
            <person name="Ye R."/>
            <person name="Li L."/>
            <person name="Wei W."/>
            <person name="Wang X."/>
            <person name="Wang C."/>
            <person name="Yang T."/>
            <person name="Huo Q."/>
            <person name="Li W."/>
            <person name="Guo W."/>
            <person name="Chen H."/>
            <person name="Zhou L."/>
            <person name="Ni X."/>
            <person name="Tian J."/>
            <person name="Zhou Y."/>
            <person name="Sheng Y."/>
            <person name="Liu T."/>
            <person name="Pan Y."/>
            <person name="Xia L."/>
            <person name="Li J."/>
            <person name="Zhao F."/>
            <person name="Cao W."/>
        </authorList>
    </citation>
    <scope>NUCLEOTIDE SEQUENCE</scope>
    <source>
        <strain evidence="1">Hyas-2018</strain>
    </source>
</reference>
<sequence length="299" mass="34321">MMGGYHEDRFINGCTNAHGYRFHHWQLIDSFVYYAHHLVTIPPPGWISAGHIHGVKVLGTFSAESLAGIKFINKIRGSRLERDVVSQLVRIATFYAFDGWLVCIACRLDRSCIPFVKEFLRLLTGEMHRALPGSMVIWYDAVTRNGKFARQSELNCKNVTFFDLCDGIFLHHKWTEEMLEDSATYAGDRKNDVYVGIDVFARKTEYAGGFETGLAVAQTRKFGLSAGIFAAGWVYETLDRSKFVENQYRFWNFPDKLCNEWRVVTLPLKTSFCQGFGEKRYRNGEVSELGPMRYVCTRL</sequence>
<protein>
    <submittedName>
        <fullName evidence="1">Uncharacterized protein</fullName>
    </submittedName>
</protein>
<evidence type="ECO:0000313" key="1">
    <source>
        <dbReference type="EMBL" id="KAH6931992.1"/>
    </source>
</evidence>
<dbReference type="EMBL" id="CM023484">
    <property type="protein sequence ID" value="KAH6931992.1"/>
    <property type="molecule type" value="Genomic_DNA"/>
</dbReference>
<gene>
    <name evidence="1" type="ORF">HPB50_002426</name>
</gene>
<keyword evidence="2" id="KW-1185">Reference proteome</keyword>
<comment type="caution">
    <text evidence="1">The sequence shown here is derived from an EMBL/GenBank/DDBJ whole genome shotgun (WGS) entry which is preliminary data.</text>
</comment>
<name>A0ACB7SD33_HYAAI</name>
<proteinExistence type="predicted"/>
<accession>A0ACB7SD33</accession>
<organism evidence="1 2">
    <name type="scientific">Hyalomma asiaticum</name>
    <name type="common">Tick</name>
    <dbReference type="NCBI Taxonomy" id="266040"/>
    <lineage>
        <taxon>Eukaryota</taxon>
        <taxon>Metazoa</taxon>
        <taxon>Ecdysozoa</taxon>
        <taxon>Arthropoda</taxon>
        <taxon>Chelicerata</taxon>
        <taxon>Arachnida</taxon>
        <taxon>Acari</taxon>
        <taxon>Parasitiformes</taxon>
        <taxon>Ixodida</taxon>
        <taxon>Ixodoidea</taxon>
        <taxon>Ixodidae</taxon>
        <taxon>Hyalomminae</taxon>
        <taxon>Hyalomma</taxon>
    </lineage>
</organism>